<accession>A0ABX7B2E1</accession>
<dbReference type="Proteomes" id="UP000595197">
    <property type="component" value="Chromosome"/>
</dbReference>
<proteinExistence type="predicted"/>
<reference evidence="1" key="1">
    <citation type="submission" date="2021-02" db="EMBL/GenBank/DDBJ databases">
        <title>Skermanella TT6 skin isolate.</title>
        <authorList>
            <person name="Lee K."/>
            <person name="Ganzorig M."/>
        </authorList>
    </citation>
    <scope>NUCLEOTIDE SEQUENCE</scope>
    <source>
        <strain evidence="1">TT6</strain>
    </source>
</reference>
<dbReference type="EMBL" id="CP067420">
    <property type="protein sequence ID" value="QQP88498.1"/>
    <property type="molecule type" value="Genomic_DNA"/>
</dbReference>
<name>A0ABX7B2E1_9PROT</name>
<protein>
    <submittedName>
        <fullName evidence="1">Uncharacterized protein</fullName>
    </submittedName>
</protein>
<sequence>MSRTETAAGPATLTFDELNSRLKGSGLIAQSPGVYHADHILIEGGAQDRLVVCAVATMEADGLKMVARLKEVLADVGNVMIHTAPNSLRAG</sequence>
<organism evidence="1 2">
    <name type="scientific">Skermanella cutis</name>
    <dbReference type="NCBI Taxonomy" id="2775420"/>
    <lineage>
        <taxon>Bacteria</taxon>
        <taxon>Pseudomonadati</taxon>
        <taxon>Pseudomonadota</taxon>
        <taxon>Alphaproteobacteria</taxon>
        <taxon>Rhodospirillales</taxon>
        <taxon>Azospirillaceae</taxon>
        <taxon>Skermanella</taxon>
    </lineage>
</organism>
<dbReference type="RefSeq" id="WP_201073479.1">
    <property type="nucleotide sequence ID" value="NZ_CP067420.1"/>
</dbReference>
<keyword evidence="2" id="KW-1185">Reference proteome</keyword>
<gene>
    <name evidence="1" type="ORF">IGS68_21035</name>
</gene>
<evidence type="ECO:0000313" key="2">
    <source>
        <dbReference type="Proteomes" id="UP000595197"/>
    </source>
</evidence>
<evidence type="ECO:0000313" key="1">
    <source>
        <dbReference type="EMBL" id="QQP88498.1"/>
    </source>
</evidence>